<evidence type="ECO:0000256" key="3">
    <source>
        <dbReference type="ARBA" id="ARBA00022741"/>
    </source>
</evidence>
<evidence type="ECO:0000256" key="5">
    <source>
        <dbReference type="ARBA" id="ARBA00022989"/>
    </source>
</evidence>
<dbReference type="Gene3D" id="1.20.1560.10">
    <property type="entry name" value="ABC transporter type 1, transmembrane domain"/>
    <property type="match status" value="1"/>
</dbReference>
<dbReference type="InterPro" id="IPR036640">
    <property type="entry name" value="ABC1_TM_sf"/>
</dbReference>
<dbReference type="STRING" id="985665.HPL003_08265"/>
<evidence type="ECO:0000256" key="7">
    <source>
        <dbReference type="SAM" id="Coils"/>
    </source>
</evidence>
<dbReference type="SMART" id="SM00382">
    <property type="entry name" value="AAA"/>
    <property type="match status" value="1"/>
</dbReference>
<dbReference type="InterPro" id="IPR003593">
    <property type="entry name" value="AAA+_ATPase"/>
</dbReference>
<keyword evidence="3" id="KW-0547">Nucleotide-binding</keyword>
<evidence type="ECO:0000313" key="11">
    <source>
        <dbReference type="EMBL" id="AET58416.1"/>
    </source>
</evidence>
<dbReference type="KEGG" id="pta:HPL003_08265"/>
<dbReference type="PANTHER" id="PTHR24221">
    <property type="entry name" value="ATP-BINDING CASSETTE SUB-FAMILY B"/>
    <property type="match status" value="1"/>
</dbReference>
<dbReference type="SUPFAM" id="SSF90123">
    <property type="entry name" value="ABC transporter transmembrane region"/>
    <property type="match status" value="1"/>
</dbReference>
<proteinExistence type="predicted"/>
<dbReference type="PANTHER" id="PTHR24221:SF654">
    <property type="entry name" value="ATP-BINDING CASSETTE SUB-FAMILY B MEMBER 6"/>
    <property type="match status" value="1"/>
</dbReference>
<reference evidence="11 12" key="3">
    <citation type="journal article" date="2012" name="J. Bacteriol.">
        <title>Genome Sequence of Paenibacillus terrae HPL-003, a Xylanase-Producing Bacterium Isolated from Soil Found in Forest Residue.</title>
        <authorList>
            <person name="Shin S.H."/>
            <person name="Kim S."/>
            <person name="Kim J.Y."/>
            <person name="Song H.Y."/>
            <person name="Cho S.J."/>
            <person name="Kim D.R."/>
            <person name="Lee K.I."/>
            <person name="Lim H.K."/>
            <person name="Park N.J."/>
            <person name="Hwang I.T."/>
            <person name="Yang K.S."/>
        </authorList>
    </citation>
    <scope>NUCLEOTIDE SEQUENCE [LARGE SCALE GENOMIC DNA]</scope>
    <source>
        <strain evidence="11 12">HPL-003</strain>
    </source>
</reference>
<feature type="transmembrane region" description="Helical" evidence="8">
    <location>
        <begin position="21"/>
        <end position="38"/>
    </location>
</feature>
<evidence type="ECO:0000259" key="10">
    <source>
        <dbReference type="PROSITE" id="PS50929"/>
    </source>
</evidence>
<dbReference type="GO" id="GO:0016887">
    <property type="term" value="F:ATP hydrolysis activity"/>
    <property type="evidence" value="ECO:0007669"/>
    <property type="project" value="InterPro"/>
</dbReference>
<evidence type="ECO:0000259" key="9">
    <source>
        <dbReference type="PROSITE" id="PS50893"/>
    </source>
</evidence>
<dbReference type="EMBL" id="CP003107">
    <property type="protein sequence ID" value="AET58416.1"/>
    <property type="molecule type" value="Genomic_DNA"/>
</dbReference>
<dbReference type="OrthoDB" id="9806127at2"/>
<dbReference type="GO" id="GO:0034040">
    <property type="term" value="F:ATPase-coupled lipid transmembrane transporter activity"/>
    <property type="evidence" value="ECO:0007669"/>
    <property type="project" value="TreeGrafter"/>
</dbReference>
<dbReference type="SUPFAM" id="SSF52540">
    <property type="entry name" value="P-loop containing nucleoside triphosphate hydrolases"/>
    <property type="match status" value="1"/>
</dbReference>
<evidence type="ECO:0000256" key="8">
    <source>
        <dbReference type="SAM" id="Phobius"/>
    </source>
</evidence>
<feature type="transmembrane region" description="Helical" evidence="8">
    <location>
        <begin position="58"/>
        <end position="79"/>
    </location>
</feature>
<dbReference type="Gene3D" id="3.40.50.300">
    <property type="entry name" value="P-loop containing nucleotide triphosphate hydrolases"/>
    <property type="match status" value="1"/>
</dbReference>
<feature type="coiled-coil region" evidence="7">
    <location>
        <begin position="307"/>
        <end position="334"/>
    </location>
</feature>
<dbReference type="InterPro" id="IPR039421">
    <property type="entry name" value="Type_1_exporter"/>
</dbReference>
<dbReference type="Proteomes" id="UP000005876">
    <property type="component" value="Chromosome"/>
</dbReference>
<keyword evidence="2 8" id="KW-0812">Transmembrane</keyword>
<keyword evidence="6 8" id="KW-0472">Membrane</keyword>
<reference evidence="12" key="1">
    <citation type="submission" date="2011-11" db="EMBL/GenBank/DDBJ databases">
        <title>Complete sequence of Paenibacillus terrae HPL-003.</title>
        <authorList>
            <person name="Shin S.H."/>
            <person name="Kim S."/>
            <person name="Kim J.Y."/>
        </authorList>
    </citation>
    <scope>NUCLEOTIDE SEQUENCE [LARGE SCALE GENOMIC DNA]</scope>
    <source>
        <strain evidence="12">HPL-003</strain>
    </source>
</reference>
<dbReference type="CDD" id="cd03228">
    <property type="entry name" value="ABCC_MRP_Like"/>
    <property type="match status" value="1"/>
</dbReference>
<evidence type="ECO:0000256" key="1">
    <source>
        <dbReference type="ARBA" id="ARBA00004651"/>
    </source>
</evidence>
<dbReference type="PROSITE" id="PS50929">
    <property type="entry name" value="ABC_TM1F"/>
    <property type="match status" value="1"/>
</dbReference>
<evidence type="ECO:0000256" key="4">
    <source>
        <dbReference type="ARBA" id="ARBA00022840"/>
    </source>
</evidence>
<reference key="2">
    <citation type="submission" date="2011-11" db="EMBL/GenBank/DDBJ databases">
        <authorList>
            <person name="Shin S.H."/>
            <person name="Kim S."/>
            <person name="Kim J.Y."/>
        </authorList>
    </citation>
    <scope>NUCLEOTIDE SEQUENCE</scope>
    <source>
        <strain>HPL-003</strain>
    </source>
</reference>
<dbReference type="HOGENOM" id="CLU_000604_84_3_9"/>
<dbReference type="GO" id="GO:0005886">
    <property type="term" value="C:plasma membrane"/>
    <property type="evidence" value="ECO:0007669"/>
    <property type="project" value="UniProtKB-SubCell"/>
</dbReference>
<dbReference type="GO" id="GO:0005524">
    <property type="term" value="F:ATP binding"/>
    <property type="evidence" value="ECO:0007669"/>
    <property type="project" value="UniProtKB-KW"/>
</dbReference>
<dbReference type="PROSITE" id="PS50893">
    <property type="entry name" value="ABC_TRANSPORTER_2"/>
    <property type="match status" value="1"/>
</dbReference>
<evidence type="ECO:0000313" key="12">
    <source>
        <dbReference type="Proteomes" id="UP000005876"/>
    </source>
</evidence>
<dbReference type="InterPro" id="IPR017871">
    <property type="entry name" value="ABC_transporter-like_CS"/>
</dbReference>
<comment type="subcellular location">
    <subcellularLocation>
        <location evidence="1">Cell membrane</location>
        <topology evidence="1">Multi-pass membrane protein</topology>
    </subcellularLocation>
</comment>
<feature type="domain" description="ABC transmembrane type-1" evidence="10">
    <location>
        <begin position="218"/>
        <end position="309"/>
    </location>
</feature>
<dbReference type="InterPro" id="IPR003439">
    <property type="entry name" value="ABC_transporter-like_ATP-bd"/>
</dbReference>
<accession>G7VX38</accession>
<gene>
    <name evidence="11" type="ordered locus">HPL003_08265</name>
</gene>
<sequence length="589" mass="67581">MNQLFKTLKYSKISFIKVFQFNKPIVLFSLAVYIFNSIQSNINIYLTGMLVNQFQSQSISIVIQTIMMIAGLQIFKLILDTFSRYKNLQLSINFAQRSQADLIHIVAQTELLDKEHPKFKSDFLYWSYASGQYYNSYLGTIQLTQQIITSILGFYLLSSSFILLGLMAVIIGIIRGAVELSSVRHRVLLNQEIQKKTREHYYYFFLLTETQHQKEMMLYRLVNHFKESWETAKKKVNMLELKLEKLNINRYRVGQLLSTLNYSVILIIIAVLIANQRLTIGDYVTITMALSMTENNIAALFQGLSTLMESANHIEQLENNKELVQRQSISTQETGSSPFFFHQEIKVNDLTFYYPNREKPALSHISLRIPKGKKIAIVGANGSGKSTLIKVLLGLYKVPPHVVFIDDVGIEQINREDMWQKTSAVFQDFIKYTTDVRENVAVGNIGQLHNSERIEHILENLGLLDEFPKGIDTKLGNLDDDSVNLSGGQWQKLALSRIFIRDKDEVIVLDEPTAALDPMSEVNLMNQILAHCYDKTVLLISHRIGIARQADHIIVMQDGGIAEEGTHQELIIGTGPYQMMWEQQREWYE</sequence>
<dbReference type="Pfam" id="PF00005">
    <property type="entry name" value="ABC_tran"/>
    <property type="match status" value="1"/>
</dbReference>
<dbReference type="GO" id="GO:0140359">
    <property type="term" value="F:ABC-type transporter activity"/>
    <property type="evidence" value="ECO:0007669"/>
    <property type="project" value="InterPro"/>
</dbReference>
<protein>
    <submittedName>
        <fullName evidence="11">Multidrug ABC transporter protein</fullName>
    </submittedName>
</protein>
<dbReference type="eggNOG" id="COG1132">
    <property type="taxonomic scope" value="Bacteria"/>
</dbReference>
<organism evidence="11 12">
    <name type="scientific">Paenibacillus terrae (strain HPL-003)</name>
    <dbReference type="NCBI Taxonomy" id="985665"/>
    <lineage>
        <taxon>Bacteria</taxon>
        <taxon>Bacillati</taxon>
        <taxon>Bacillota</taxon>
        <taxon>Bacilli</taxon>
        <taxon>Bacillales</taxon>
        <taxon>Paenibacillaceae</taxon>
        <taxon>Paenibacillus</taxon>
    </lineage>
</organism>
<keyword evidence="4" id="KW-0067">ATP-binding</keyword>
<keyword evidence="7" id="KW-0175">Coiled coil</keyword>
<dbReference type="RefSeq" id="WP_014279154.1">
    <property type="nucleotide sequence ID" value="NC_016641.1"/>
</dbReference>
<dbReference type="AlphaFoldDB" id="G7VX38"/>
<feature type="domain" description="ABC transporter" evidence="9">
    <location>
        <begin position="345"/>
        <end position="583"/>
    </location>
</feature>
<keyword evidence="5 8" id="KW-1133">Transmembrane helix</keyword>
<dbReference type="PROSITE" id="PS00211">
    <property type="entry name" value="ABC_TRANSPORTER_1"/>
    <property type="match status" value="1"/>
</dbReference>
<dbReference type="InterPro" id="IPR027417">
    <property type="entry name" value="P-loop_NTPase"/>
</dbReference>
<name>G7VX38_PAETH</name>
<evidence type="ECO:0000256" key="2">
    <source>
        <dbReference type="ARBA" id="ARBA00022692"/>
    </source>
</evidence>
<feature type="transmembrane region" description="Helical" evidence="8">
    <location>
        <begin position="152"/>
        <end position="174"/>
    </location>
</feature>
<dbReference type="InterPro" id="IPR011527">
    <property type="entry name" value="ABC1_TM_dom"/>
</dbReference>
<evidence type="ECO:0000256" key="6">
    <source>
        <dbReference type="ARBA" id="ARBA00023136"/>
    </source>
</evidence>